<dbReference type="CDD" id="cd00085">
    <property type="entry name" value="HNHc"/>
    <property type="match status" value="1"/>
</dbReference>
<evidence type="ECO:0000256" key="1">
    <source>
        <dbReference type="SAM" id="MobiDB-lite"/>
    </source>
</evidence>
<sequence>MCTPDLGDFVPDTTSRLSVRMGITEYQATCYCDVGLMLQRFPLVAEQLDTGAFSWMLVRKIQEDLFAVSDERVEDVDAAAAEALKPSRPGQCVPARSTIHHKLRSIVEELEKKATPLDDDERNLSYDATEPITLDIDRRPDDFTIFRIQLPKLDGVEVEKAVRNVAVAEGCSMGEALMKLIRKQVTTTVTLNLYRNVAHEGPELFAAGSWLSEIATEEWMAKVTHLAAPGYDRNNGYHPNDSVSAAVEGRDGTCRAPGCDVPAHRCQKDHIKRYNHDDPEAGGPTSTANLHLLCSKHHRQKTAGSWDVEMAPDGTETWTSFGDGHTVITTPNGPLGRETFGHRAVRKAKAVRDHNEIKESEGTEDTESTETSPTETTPEQEPPDHTPPF</sequence>
<dbReference type="RefSeq" id="WP_119665266.1">
    <property type="nucleotide sequence ID" value="NZ_QXJK01000015.1"/>
</dbReference>
<feature type="compositionally biased region" description="Basic and acidic residues" evidence="1">
    <location>
        <begin position="350"/>
        <end position="361"/>
    </location>
</feature>
<organism evidence="3 4">
    <name type="scientific">Corynebacterium falsenii</name>
    <dbReference type="NCBI Taxonomy" id="108486"/>
    <lineage>
        <taxon>Bacteria</taxon>
        <taxon>Bacillati</taxon>
        <taxon>Actinomycetota</taxon>
        <taxon>Actinomycetes</taxon>
        <taxon>Mycobacteriales</taxon>
        <taxon>Corynebacteriaceae</taxon>
        <taxon>Corynebacterium</taxon>
    </lineage>
</organism>
<feature type="region of interest" description="Disordered" evidence="1">
    <location>
        <begin position="317"/>
        <end position="389"/>
    </location>
</feature>
<accession>A0A418Q4U2</accession>
<comment type="caution">
    <text evidence="3">The sequence shown here is derived from an EMBL/GenBank/DDBJ whole genome shotgun (WGS) entry which is preliminary data.</text>
</comment>
<dbReference type="Proteomes" id="UP000285278">
    <property type="component" value="Unassembled WGS sequence"/>
</dbReference>
<proteinExistence type="predicted"/>
<name>A0A418Q4U2_9CORY</name>
<dbReference type="SMART" id="SM00507">
    <property type="entry name" value="HNHc"/>
    <property type="match status" value="1"/>
</dbReference>
<feature type="domain" description="HNH nuclease" evidence="2">
    <location>
        <begin position="242"/>
        <end position="299"/>
    </location>
</feature>
<feature type="compositionally biased region" description="Low complexity" evidence="1">
    <location>
        <begin position="369"/>
        <end position="379"/>
    </location>
</feature>
<evidence type="ECO:0000313" key="3">
    <source>
        <dbReference type="EMBL" id="RIX33447.1"/>
    </source>
</evidence>
<gene>
    <name evidence="3" type="ORF">D3M95_10260</name>
</gene>
<dbReference type="STRING" id="1451189.CFAL_01465"/>
<dbReference type="AlphaFoldDB" id="A0A418Q4U2"/>
<dbReference type="GO" id="GO:0004519">
    <property type="term" value="F:endonuclease activity"/>
    <property type="evidence" value="ECO:0007669"/>
    <property type="project" value="UniProtKB-KW"/>
</dbReference>
<keyword evidence="3" id="KW-0540">Nuclease</keyword>
<evidence type="ECO:0000259" key="2">
    <source>
        <dbReference type="SMART" id="SM00507"/>
    </source>
</evidence>
<keyword evidence="3" id="KW-0255">Endonuclease</keyword>
<dbReference type="Gene3D" id="1.10.30.50">
    <property type="match status" value="1"/>
</dbReference>
<keyword evidence="4" id="KW-1185">Reference proteome</keyword>
<keyword evidence="3" id="KW-0378">Hydrolase</keyword>
<reference evidence="3 4" key="1">
    <citation type="submission" date="2018-09" db="EMBL/GenBank/DDBJ databases">
        <title>Optimization and identification of Corynebacterium falsenii FN1-14 from fish paste.</title>
        <authorList>
            <person name="Daroonpunt R."/>
            <person name="Tanasupawat S."/>
        </authorList>
    </citation>
    <scope>NUCLEOTIDE SEQUENCE [LARGE SCALE GENOMIC DNA]</scope>
    <source>
        <strain evidence="3 4">FN1-14</strain>
    </source>
</reference>
<dbReference type="OrthoDB" id="4413566at2"/>
<dbReference type="EMBL" id="QXJK01000015">
    <property type="protein sequence ID" value="RIX33447.1"/>
    <property type="molecule type" value="Genomic_DNA"/>
</dbReference>
<evidence type="ECO:0000313" key="4">
    <source>
        <dbReference type="Proteomes" id="UP000285278"/>
    </source>
</evidence>
<protein>
    <submittedName>
        <fullName evidence="3">HNH endonuclease</fullName>
    </submittedName>
</protein>
<dbReference type="InterPro" id="IPR003615">
    <property type="entry name" value="HNH_nuc"/>
</dbReference>